<evidence type="ECO:0000313" key="3">
    <source>
        <dbReference type="Proteomes" id="UP000000305"/>
    </source>
</evidence>
<reference evidence="2 3" key="1">
    <citation type="journal article" date="2011" name="Science">
        <title>The ecoresponsive genome of Daphnia pulex.</title>
        <authorList>
            <person name="Colbourne J.K."/>
            <person name="Pfrender M.E."/>
            <person name="Gilbert D."/>
            <person name="Thomas W.K."/>
            <person name="Tucker A."/>
            <person name="Oakley T.H."/>
            <person name="Tokishita S."/>
            <person name="Aerts A."/>
            <person name="Arnold G.J."/>
            <person name="Basu M.K."/>
            <person name="Bauer D.J."/>
            <person name="Caceres C.E."/>
            <person name="Carmel L."/>
            <person name="Casola C."/>
            <person name="Choi J.H."/>
            <person name="Detter J.C."/>
            <person name="Dong Q."/>
            <person name="Dusheyko S."/>
            <person name="Eads B.D."/>
            <person name="Frohlich T."/>
            <person name="Geiler-Samerotte K.A."/>
            <person name="Gerlach D."/>
            <person name="Hatcher P."/>
            <person name="Jogdeo S."/>
            <person name="Krijgsveld J."/>
            <person name="Kriventseva E.V."/>
            <person name="Kultz D."/>
            <person name="Laforsch C."/>
            <person name="Lindquist E."/>
            <person name="Lopez J."/>
            <person name="Manak J.R."/>
            <person name="Muller J."/>
            <person name="Pangilinan J."/>
            <person name="Patwardhan R.P."/>
            <person name="Pitluck S."/>
            <person name="Pritham E.J."/>
            <person name="Rechtsteiner A."/>
            <person name="Rho M."/>
            <person name="Rogozin I.B."/>
            <person name="Sakarya O."/>
            <person name="Salamov A."/>
            <person name="Schaack S."/>
            <person name="Shapiro H."/>
            <person name="Shiga Y."/>
            <person name="Skalitzky C."/>
            <person name="Smith Z."/>
            <person name="Souvorov A."/>
            <person name="Sung W."/>
            <person name="Tang Z."/>
            <person name="Tsuchiya D."/>
            <person name="Tu H."/>
            <person name="Vos H."/>
            <person name="Wang M."/>
            <person name="Wolf Y.I."/>
            <person name="Yamagata H."/>
            <person name="Yamada T."/>
            <person name="Ye Y."/>
            <person name="Shaw J.R."/>
            <person name="Andrews J."/>
            <person name="Crease T.J."/>
            <person name="Tang H."/>
            <person name="Lucas S.M."/>
            <person name="Robertson H.M."/>
            <person name="Bork P."/>
            <person name="Koonin E.V."/>
            <person name="Zdobnov E.M."/>
            <person name="Grigoriev I.V."/>
            <person name="Lynch M."/>
            <person name="Boore J.L."/>
        </authorList>
    </citation>
    <scope>NUCLEOTIDE SEQUENCE [LARGE SCALE GENOMIC DNA]</scope>
</reference>
<sequence>MVFSHPLRSIVPAHRTSYATRWQAVIEGRDRQAELDAAVKFKYDEHPHHAPRSTTAATHVRVRDPPSKLWDKVGVVVSIGRYQSYRIKFESGSVLWRNRRLLRPMVAIPDAGEPSPEVDVENTDGEGGDERSSVDHPMAAGSTDGVSVPSPLPTDSGNTEDADVPNTQPLHRSQRVRKRRVMFDV</sequence>
<dbReference type="PANTHER" id="PTHR33244">
    <property type="entry name" value="INTEGRASE CATALYTIC DOMAIN-CONTAINING PROTEIN-RELATED"/>
    <property type="match status" value="1"/>
</dbReference>
<feature type="compositionally biased region" description="Basic residues" evidence="1">
    <location>
        <begin position="172"/>
        <end position="185"/>
    </location>
</feature>
<dbReference type="AlphaFoldDB" id="E9GR97"/>
<dbReference type="PANTHER" id="PTHR33244:SF3">
    <property type="entry name" value="PEPTIDASE A2 DOMAIN-CONTAINING PROTEIN"/>
    <property type="match status" value="1"/>
</dbReference>
<proteinExistence type="predicted"/>
<evidence type="ECO:0000313" key="2">
    <source>
        <dbReference type="EMBL" id="EFX78032.1"/>
    </source>
</evidence>
<accession>E9GR97</accession>
<dbReference type="Proteomes" id="UP000000305">
    <property type="component" value="Unassembled WGS sequence"/>
</dbReference>
<feature type="region of interest" description="Disordered" evidence="1">
    <location>
        <begin position="109"/>
        <end position="185"/>
    </location>
</feature>
<dbReference type="InParanoid" id="E9GR97"/>
<dbReference type="OrthoDB" id="6374441at2759"/>
<dbReference type="HOGENOM" id="CLU_098783_0_1_1"/>
<protein>
    <submittedName>
        <fullName evidence="2">Uncharacterized protein</fullName>
    </submittedName>
</protein>
<feature type="compositionally biased region" description="Acidic residues" evidence="1">
    <location>
        <begin position="116"/>
        <end position="127"/>
    </location>
</feature>
<evidence type="ECO:0000256" key="1">
    <source>
        <dbReference type="SAM" id="MobiDB-lite"/>
    </source>
</evidence>
<name>E9GR97_DAPPU</name>
<dbReference type="EMBL" id="GL732559">
    <property type="protein sequence ID" value="EFX78032.1"/>
    <property type="molecule type" value="Genomic_DNA"/>
</dbReference>
<dbReference type="PhylomeDB" id="E9GR97"/>
<gene>
    <name evidence="2" type="ORF">DAPPUDRAFT_320861</name>
</gene>
<dbReference type="KEGG" id="dpx:DAPPUDRAFT_320861"/>
<keyword evidence="3" id="KW-1185">Reference proteome</keyword>
<organism evidence="2 3">
    <name type="scientific">Daphnia pulex</name>
    <name type="common">Water flea</name>
    <dbReference type="NCBI Taxonomy" id="6669"/>
    <lineage>
        <taxon>Eukaryota</taxon>
        <taxon>Metazoa</taxon>
        <taxon>Ecdysozoa</taxon>
        <taxon>Arthropoda</taxon>
        <taxon>Crustacea</taxon>
        <taxon>Branchiopoda</taxon>
        <taxon>Diplostraca</taxon>
        <taxon>Cladocera</taxon>
        <taxon>Anomopoda</taxon>
        <taxon>Daphniidae</taxon>
        <taxon>Daphnia</taxon>
    </lineage>
</organism>